<gene>
    <name evidence="2" type="ORF">TRFO_13133</name>
</gene>
<keyword evidence="3" id="KW-1185">Reference proteome</keyword>
<sequence length="253" mass="29316">MNENVPMNATLPIKEELAQKLDNKINQHRAVIEKYKGMNEELIAFKKKSEESIKKHKEELIAEKEKTEKALQQLTRTCEETILKKTMEKNISIAKIKESPLFEVESINALKKQTAAIRSQNVNIRANFDQSFKDLMTELRSNKAVALDICREMCLCSDDRSIYEIRERVSQLKSKINEKCLQVQKKVNLVNCSVPQKLAIEQTDSVDDYVQNYIQSNTQKTEVSYAKIGNQQVYYVSNFLALWCRDNADWLSK</sequence>
<dbReference type="AlphaFoldDB" id="A0A1J4L3L7"/>
<dbReference type="RefSeq" id="XP_068369678.1">
    <property type="nucleotide sequence ID" value="XM_068497056.1"/>
</dbReference>
<keyword evidence="1" id="KW-0175">Coiled coil</keyword>
<dbReference type="GeneID" id="94831760"/>
<proteinExistence type="predicted"/>
<dbReference type="EMBL" id="MLAK01000100">
    <property type="protein sequence ID" value="OHT16542.1"/>
    <property type="molecule type" value="Genomic_DNA"/>
</dbReference>
<evidence type="ECO:0000256" key="1">
    <source>
        <dbReference type="SAM" id="Coils"/>
    </source>
</evidence>
<name>A0A1J4L3L7_9EUKA</name>
<feature type="coiled-coil region" evidence="1">
    <location>
        <begin position="14"/>
        <end position="84"/>
    </location>
</feature>
<evidence type="ECO:0000313" key="2">
    <source>
        <dbReference type="EMBL" id="OHT16542.1"/>
    </source>
</evidence>
<dbReference type="Proteomes" id="UP000179807">
    <property type="component" value="Unassembled WGS sequence"/>
</dbReference>
<reference evidence="2" key="1">
    <citation type="submission" date="2016-10" db="EMBL/GenBank/DDBJ databases">
        <authorList>
            <person name="Benchimol M."/>
            <person name="Almeida L.G."/>
            <person name="Vasconcelos A.T."/>
            <person name="Perreira-Neves A."/>
            <person name="Rosa I.A."/>
            <person name="Tasca T."/>
            <person name="Bogo M.R."/>
            <person name="de Souza W."/>
        </authorList>
    </citation>
    <scope>NUCLEOTIDE SEQUENCE [LARGE SCALE GENOMIC DNA]</scope>
    <source>
        <strain evidence="2">K</strain>
    </source>
</reference>
<evidence type="ECO:0000313" key="3">
    <source>
        <dbReference type="Proteomes" id="UP000179807"/>
    </source>
</evidence>
<comment type="caution">
    <text evidence="2">The sequence shown here is derived from an EMBL/GenBank/DDBJ whole genome shotgun (WGS) entry which is preliminary data.</text>
</comment>
<accession>A0A1J4L3L7</accession>
<dbReference type="VEuPathDB" id="TrichDB:TRFO_13133"/>
<organism evidence="2 3">
    <name type="scientific">Tritrichomonas foetus</name>
    <dbReference type="NCBI Taxonomy" id="1144522"/>
    <lineage>
        <taxon>Eukaryota</taxon>
        <taxon>Metamonada</taxon>
        <taxon>Parabasalia</taxon>
        <taxon>Tritrichomonadida</taxon>
        <taxon>Tritrichomonadidae</taxon>
        <taxon>Tritrichomonas</taxon>
    </lineage>
</organism>
<protein>
    <submittedName>
        <fullName evidence="2">Uncharacterized protein</fullName>
    </submittedName>
</protein>